<dbReference type="InterPro" id="IPR011989">
    <property type="entry name" value="ARM-like"/>
</dbReference>
<dbReference type="PROSITE" id="PS50176">
    <property type="entry name" value="ARM_REPEAT"/>
    <property type="match status" value="1"/>
</dbReference>
<dbReference type="Gene3D" id="1.25.10.10">
    <property type="entry name" value="Leucine-rich Repeat Variant"/>
    <property type="match status" value="1"/>
</dbReference>
<feature type="compositionally biased region" description="Polar residues" evidence="2">
    <location>
        <begin position="134"/>
        <end position="154"/>
    </location>
</feature>
<evidence type="ECO:0000256" key="2">
    <source>
        <dbReference type="SAM" id="MobiDB-lite"/>
    </source>
</evidence>
<dbReference type="AlphaFoldDB" id="A0A7S4VL59"/>
<dbReference type="EMBL" id="HBNS01051159">
    <property type="protein sequence ID" value="CAE4652108.1"/>
    <property type="molecule type" value="Transcribed_RNA"/>
</dbReference>
<sequence length="349" mass="37679">MAPLPKIDDDIFNDQVSCETSTPLTDAVKRSDVGLVRKNLSFATSKQCNLSFGTTNQRNLNFATPKQGSLSFATLTKGNLSFATSKENNLSFVTSRHRNLSTGDLSLKRPANRDKQEDRQLKRVSSGDIRHSSDTTLYSSASLSRMNQSTTTSRGSLKNAEFSFQAGTSLCLAQRAGAGGIRALIKTIIDKSPEIDVPPTEKPEAKDPCTEESAAVSKTDVDEKPATAYVPVKDDATNEQHYNPPIPECNVISRWATEPYYRVVITSSGGIPAIIRAMRVHSNSADLQIAGCTAFSNLCTGSVSNQKAVLSEGGLDAIRCATKLHPNDEAVLNAARNVLRILNAEIDAQ</sequence>
<reference evidence="3" key="1">
    <citation type="submission" date="2021-01" db="EMBL/GenBank/DDBJ databases">
        <authorList>
            <person name="Corre E."/>
            <person name="Pelletier E."/>
            <person name="Niang G."/>
            <person name="Scheremetjew M."/>
            <person name="Finn R."/>
            <person name="Kale V."/>
            <person name="Holt S."/>
            <person name="Cochrane G."/>
            <person name="Meng A."/>
            <person name="Brown T."/>
            <person name="Cohen L."/>
        </authorList>
    </citation>
    <scope>NUCLEOTIDE SEQUENCE</scope>
    <source>
        <strain evidence="3">GSO104</strain>
    </source>
</reference>
<dbReference type="InterPro" id="IPR016024">
    <property type="entry name" value="ARM-type_fold"/>
</dbReference>
<accession>A0A7S4VL59</accession>
<evidence type="ECO:0000256" key="1">
    <source>
        <dbReference type="PROSITE-ProRule" id="PRU00259"/>
    </source>
</evidence>
<name>A0A7S4VL59_9STRA</name>
<gene>
    <name evidence="3" type="ORF">DBRI00130_LOCUS38133</name>
</gene>
<feature type="region of interest" description="Disordered" evidence="2">
    <location>
        <begin position="102"/>
        <end position="154"/>
    </location>
</feature>
<dbReference type="InterPro" id="IPR000225">
    <property type="entry name" value="Armadillo"/>
</dbReference>
<protein>
    <recommendedName>
        <fullName evidence="4">Armadillo repeat-containing domain-containing protein</fullName>
    </recommendedName>
</protein>
<feature type="compositionally biased region" description="Basic and acidic residues" evidence="2">
    <location>
        <begin position="194"/>
        <end position="209"/>
    </location>
</feature>
<dbReference type="SUPFAM" id="SSF48371">
    <property type="entry name" value="ARM repeat"/>
    <property type="match status" value="1"/>
</dbReference>
<feature type="repeat" description="ARM" evidence="1">
    <location>
        <begin position="269"/>
        <end position="313"/>
    </location>
</feature>
<evidence type="ECO:0008006" key="4">
    <source>
        <dbReference type="Google" id="ProtNLM"/>
    </source>
</evidence>
<organism evidence="3">
    <name type="scientific">Ditylum brightwellii</name>
    <dbReference type="NCBI Taxonomy" id="49249"/>
    <lineage>
        <taxon>Eukaryota</taxon>
        <taxon>Sar</taxon>
        <taxon>Stramenopiles</taxon>
        <taxon>Ochrophyta</taxon>
        <taxon>Bacillariophyta</taxon>
        <taxon>Mediophyceae</taxon>
        <taxon>Lithodesmiophycidae</taxon>
        <taxon>Lithodesmiales</taxon>
        <taxon>Lithodesmiaceae</taxon>
        <taxon>Ditylum</taxon>
    </lineage>
</organism>
<feature type="compositionally biased region" description="Basic and acidic residues" evidence="2">
    <location>
        <begin position="111"/>
        <end position="121"/>
    </location>
</feature>
<proteinExistence type="predicted"/>
<evidence type="ECO:0000313" key="3">
    <source>
        <dbReference type="EMBL" id="CAE4652108.1"/>
    </source>
</evidence>
<feature type="region of interest" description="Disordered" evidence="2">
    <location>
        <begin position="194"/>
        <end position="222"/>
    </location>
</feature>